<keyword evidence="3" id="KW-1185">Reference proteome</keyword>
<evidence type="ECO:0000313" key="3">
    <source>
        <dbReference type="Proteomes" id="UP000249169"/>
    </source>
</evidence>
<dbReference type="RefSeq" id="WP_111728325.1">
    <property type="nucleotide sequence ID" value="NZ_QHKO01000001.1"/>
</dbReference>
<dbReference type="EMBL" id="QHKO01000001">
    <property type="protein sequence ID" value="RAL25153.1"/>
    <property type="molecule type" value="Genomic_DNA"/>
</dbReference>
<evidence type="ECO:0000313" key="2">
    <source>
        <dbReference type="EMBL" id="RAL25153.1"/>
    </source>
</evidence>
<sequence length="207" mass="23378">MNTTDVDSFLRDGCGRCDHYQTPQCTVHLWTDALVALRELLQDSELVEAMKWGSPCYAFKGKNVAMIVSRREWCGLSLFRGAELTDESHLLEKPGPNTRVARVIKFTTVDEVLERRSQIVELVQQAIELVRQGKEAPQARELESMPLELDQKLSAEPELAAAFAALTPGRQRSHILHISGAKKPETRQRRVEKCIPKILAGRGFNER</sequence>
<dbReference type="InterPro" id="IPR016786">
    <property type="entry name" value="YdeI_bac"/>
</dbReference>
<dbReference type="PIRSF" id="PIRSF021308">
    <property type="entry name" value="UCP021308"/>
    <property type="match status" value="1"/>
</dbReference>
<accession>A0A328CE69</accession>
<evidence type="ECO:0000259" key="1">
    <source>
        <dbReference type="Pfam" id="PF08818"/>
    </source>
</evidence>
<name>A0A328CE69_9DELT</name>
<comment type="caution">
    <text evidence="2">The sequence shown here is derived from an EMBL/GenBank/DDBJ whole genome shotgun (WGS) entry which is preliminary data.</text>
</comment>
<feature type="domain" description="YdhG-like" evidence="1">
    <location>
        <begin position="30"/>
        <end position="127"/>
    </location>
</feature>
<dbReference type="SUPFAM" id="SSF159888">
    <property type="entry name" value="YdhG-like"/>
    <property type="match status" value="1"/>
</dbReference>
<dbReference type="Pfam" id="PF13376">
    <property type="entry name" value="OmdA"/>
    <property type="match status" value="1"/>
</dbReference>
<dbReference type="OrthoDB" id="214150at2"/>
<proteinExistence type="predicted"/>
<dbReference type="AlphaFoldDB" id="A0A328CE69"/>
<protein>
    <recommendedName>
        <fullName evidence="1">YdhG-like domain-containing protein</fullName>
    </recommendedName>
</protein>
<organism evidence="2 3">
    <name type="scientific">Lujinxingia litoralis</name>
    <dbReference type="NCBI Taxonomy" id="2211119"/>
    <lineage>
        <taxon>Bacteria</taxon>
        <taxon>Deltaproteobacteria</taxon>
        <taxon>Bradymonadales</taxon>
        <taxon>Lujinxingiaceae</taxon>
        <taxon>Lujinxingia</taxon>
    </lineage>
</organism>
<dbReference type="Pfam" id="PF08818">
    <property type="entry name" value="DUF1801"/>
    <property type="match status" value="1"/>
</dbReference>
<dbReference type="InterPro" id="IPR014922">
    <property type="entry name" value="YdhG-like"/>
</dbReference>
<dbReference type="Proteomes" id="UP000249169">
    <property type="component" value="Unassembled WGS sequence"/>
</dbReference>
<gene>
    <name evidence="2" type="ORF">DL240_02785</name>
</gene>
<reference evidence="2 3" key="1">
    <citation type="submission" date="2018-05" db="EMBL/GenBank/DDBJ databases">
        <title>Lujinxingia marina gen. nov. sp. nov., a new facultative anaerobic member of the class Deltaproteobacteria, and proposal of Lujinxingaceae fam. nov.</title>
        <authorList>
            <person name="Li C.-M."/>
        </authorList>
    </citation>
    <scope>NUCLEOTIDE SEQUENCE [LARGE SCALE GENOMIC DNA]</scope>
    <source>
        <strain evidence="2 3">B210</strain>
    </source>
</reference>